<dbReference type="EMBL" id="JAUSUQ010000011">
    <property type="protein sequence ID" value="MDQ0340118.1"/>
    <property type="molecule type" value="Genomic_DNA"/>
</dbReference>
<evidence type="ECO:0000256" key="1">
    <source>
        <dbReference type="ARBA" id="ARBA00004141"/>
    </source>
</evidence>
<accession>A0ABU0CUL6</accession>
<organism evidence="7 8">
    <name type="scientific">Caldalkalibacillus uzonensis</name>
    <dbReference type="NCBI Taxonomy" id="353224"/>
    <lineage>
        <taxon>Bacteria</taxon>
        <taxon>Bacillati</taxon>
        <taxon>Bacillota</taxon>
        <taxon>Bacilli</taxon>
        <taxon>Bacillales</taxon>
        <taxon>Bacillaceae</taxon>
        <taxon>Caldalkalibacillus</taxon>
    </lineage>
</organism>
<keyword evidence="2" id="KW-1003">Cell membrane</keyword>
<feature type="transmembrane region" description="Helical" evidence="6">
    <location>
        <begin position="232"/>
        <end position="248"/>
    </location>
</feature>
<keyword evidence="4 6" id="KW-1133">Transmembrane helix</keyword>
<comment type="caution">
    <text evidence="7">The sequence shown here is derived from an EMBL/GenBank/DDBJ whole genome shotgun (WGS) entry which is preliminary data.</text>
</comment>
<evidence type="ECO:0000256" key="6">
    <source>
        <dbReference type="SAM" id="Phobius"/>
    </source>
</evidence>
<feature type="transmembrane region" description="Helical" evidence="6">
    <location>
        <begin position="72"/>
        <end position="94"/>
    </location>
</feature>
<evidence type="ECO:0000313" key="8">
    <source>
        <dbReference type="Proteomes" id="UP001232445"/>
    </source>
</evidence>
<evidence type="ECO:0000256" key="3">
    <source>
        <dbReference type="ARBA" id="ARBA00022692"/>
    </source>
</evidence>
<comment type="subcellular location">
    <subcellularLocation>
        <location evidence="1">Membrane</location>
        <topology evidence="1">Multi-pass membrane protein</topology>
    </subcellularLocation>
</comment>
<keyword evidence="3 6" id="KW-0812">Transmembrane</keyword>
<name>A0ABU0CUL6_9BACI</name>
<dbReference type="Pfam" id="PF02361">
    <property type="entry name" value="CbiQ"/>
    <property type="match status" value="1"/>
</dbReference>
<feature type="transmembrane region" description="Helical" evidence="6">
    <location>
        <begin position="33"/>
        <end position="66"/>
    </location>
</feature>
<evidence type="ECO:0000313" key="7">
    <source>
        <dbReference type="EMBL" id="MDQ0340118.1"/>
    </source>
</evidence>
<evidence type="ECO:0000256" key="5">
    <source>
        <dbReference type="ARBA" id="ARBA00023136"/>
    </source>
</evidence>
<dbReference type="Proteomes" id="UP001232445">
    <property type="component" value="Unassembled WGS sequence"/>
</dbReference>
<evidence type="ECO:0000256" key="4">
    <source>
        <dbReference type="ARBA" id="ARBA00022989"/>
    </source>
</evidence>
<dbReference type="InterPro" id="IPR051611">
    <property type="entry name" value="ECF_transporter_component"/>
</dbReference>
<dbReference type="CDD" id="cd16914">
    <property type="entry name" value="EcfT"/>
    <property type="match status" value="1"/>
</dbReference>
<keyword evidence="5 6" id="KW-0472">Membrane</keyword>
<gene>
    <name evidence="7" type="ORF">J2S00_002913</name>
</gene>
<protein>
    <submittedName>
        <fullName evidence="7">Cobalt/nickel transport system permease protein</fullName>
    </submittedName>
</protein>
<feature type="transmembrane region" description="Helical" evidence="6">
    <location>
        <begin position="106"/>
        <end position="128"/>
    </location>
</feature>
<evidence type="ECO:0000256" key="2">
    <source>
        <dbReference type="ARBA" id="ARBA00022475"/>
    </source>
</evidence>
<sequence>MPVASGFIEEIKQFEPQLDSSSWGAQWEVRTKVVTCIFSIFGVVYIQAPLILLLLFFGVMAALMSIGFRFKYVVSKLVMLIPFLLLMSVPILFSSGLHIDQAKFEFVLNLNLTALTAALFMMIMLLTQPLHQLLNGLSRLGIPKALTIIVMLAIQYTRLFGRTLMAYQKALISRLFRPSLKAQSFKVYSAVMAGLILRSIDQSEKVFKAMKARGFRGEIPTVTPKPIEKRDLFISGFFLAVIIIFIFIEKRWF</sequence>
<dbReference type="InterPro" id="IPR003339">
    <property type="entry name" value="ABC/ECF_trnsptr_transmembrane"/>
</dbReference>
<feature type="transmembrane region" description="Helical" evidence="6">
    <location>
        <begin position="140"/>
        <end position="161"/>
    </location>
</feature>
<keyword evidence="8" id="KW-1185">Reference proteome</keyword>
<proteinExistence type="predicted"/>
<reference evidence="7 8" key="1">
    <citation type="submission" date="2023-07" db="EMBL/GenBank/DDBJ databases">
        <title>Genomic Encyclopedia of Type Strains, Phase IV (KMG-IV): sequencing the most valuable type-strain genomes for metagenomic binning, comparative biology and taxonomic classification.</title>
        <authorList>
            <person name="Goeker M."/>
        </authorList>
    </citation>
    <scope>NUCLEOTIDE SEQUENCE [LARGE SCALE GENOMIC DNA]</scope>
    <source>
        <strain evidence="7 8">DSM 17740</strain>
    </source>
</reference>
<dbReference type="PANTHER" id="PTHR34857">
    <property type="entry name" value="SLL0384 PROTEIN"/>
    <property type="match status" value="1"/>
</dbReference>
<dbReference type="PANTHER" id="PTHR34857:SF2">
    <property type="entry name" value="SLL0384 PROTEIN"/>
    <property type="match status" value="1"/>
</dbReference>